<feature type="transmembrane region" description="Helical" evidence="6">
    <location>
        <begin position="38"/>
        <end position="60"/>
    </location>
</feature>
<keyword evidence="8" id="KW-1185">Reference proteome</keyword>
<sequence>MKARAVTVVRYVLLVVVVGFAVAFFARQWSDIAEVIRAIPVGAIVLSSVALLLGMLANVLSWVTLLNGLGHVVPLPRGAQIMLVGQLGKYVPGSVWAYVMQMELGRQYGVARARVLVTALYAAGIGVVASLVLGLSIVPELAAQHAAFGWLYLLLPIGLVCLHPRVMTWLSNLVLKVFRRPALEHRVRFRTILVAVAWSLVSYVLYGVHLQLLAVEFAPATPLSVIMLGAALSLGFTASLIAFVLPSGVGVREFVVIAVLVSIVPLADASALALVSRAMFTAGDLLLAGIAVVVVLLMRRRLRARDEATSEYE</sequence>
<keyword evidence="4 6" id="KW-1133">Transmembrane helix</keyword>
<feature type="transmembrane region" description="Helical" evidence="6">
    <location>
        <begin position="119"/>
        <end position="138"/>
    </location>
</feature>
<evidence type="ECO:0000313" key="7">
    <source>
        <dbReference type="EMBL" id="MDO7882962.1"/>
    </source>
</evidence>
<evidence type="ECO:0000256" key="5">
    <source>
        <dbReference type="ARBA" id="ARBA00023136"/>
    </source>
</evidence>
<feature type="transmembrane region" description="Helical" evidence="6">
    <location>
        <begin position="187"/>
        <end position="206"/>
    </location>
</feature>
<accession>A0ABT9BPJ9</accession>
<comment type="caution">
    <text evidence="7">The sequence shown here is derived from an EMBL/GenBank/DDBJ whole genome shotgun (WGS) entry which is preliminary data.</text>
</comment>
<dbReference type="InterPro" id="IPR022791">
    <property type="entry name" value="L-PG_synthase/AglD"/>
</dbReference>
<name>A0ABT9BPJ9_9MICO</name>
<keyword evidence="2" id="KW-1003">Cell membrane</keyword>
<evidence type="ECO:0000256" key="4">
    <source>
        <dbReference type="ARBA" id="ARBA00022989"/>
    </source>
</evidence>
<dbReference type="Pfam" id="PF03706">
    <property type="entry name" value="LPG_synthase_TM"/>
    <property type="match status" value="1"/>
</dbReference>
<reference evidence="7 8" key="1">
    <citation type="submission" date="2023-07" db="EMBL/GenBank/DDBJ databases">
        <title>Protaetiibacter sp. nov WY-16 isolated from soil.</title>
        <authorList>
            <person name="Liu B."/>
            <person name="Wan Y."/>
        </authorList>
    </citation>
    <scope>NUCLEOTIDE SEQUENCE [LARGE SCALE GENOMIC DNA]</scope>
    <source>
        <strain evidence="7 8">WY-16</strain>
    </source>
</reference>
<evidence type="ECO:0000256" key="1">
    <source>
        <dbReference type="ARBA" id="ARBA00004651"/>
    </source>
</evidence>
<keyword evidence="5 6" id="KW-0472">Membrane</keyword>
<organism evidence="7 8">
    <name type="scientific">Antiquaquibacter soli</name>
    <dbReference type="NCBI Taxonomy" id="3064523"/>
    <lineage>
        <taxon>Bacteria</taxon>
        <taxon>Bacillati</taxon>
        <taxon>Actinomycetota</taxon>
        <taxon>Actinomycetes</taxon>
        <taxon>Micrococcales</taxon>
        <taxon>Microbacteriaceae</taxon>
        <taxon>Antiquaquibacter</taxon>
    </lineage>
</organism>
<feature type="transmembrane region" description="Helical" evidence="6">
    <location>
        <begin position="150"/>
        <end position="175"/>
    </location>
</feature>
<protein>
    <submittedName>
        <fullName evidence="7">Lysylphosphatidylglycerol synthase domain-containing protein</fullName>
    </submittedName>
</protein>
<proteinExistence type="predicted"/>
<evidence type="ECO:0000256" key="3">
    <source>
        <dbReference type="ARBA" id="ARBA00022692"/>
    </source>
</evidence>
<comment type="subcellular location">
    <subcellularLocation>
        <location evidence="1">Cell membrane</location>
        <topology evidence="1">Multi-pass membrane protein</topology>
    </subcellularLocation>
</comment>
<keyword evidence="3 6" id="KW-0812">Transmembrane</keyword>
<dbReference type="RefSeq" id="WP_305003393.1">
    <property type="nucleotide sequence ID" value="NZ_JAUQUB010000003.1"/>
</dbReference>
<dbReference type="Proteomes" id="UP001241072">
    <property type="component" value="Unassembled WGS sequence"/>
</dbReference>
<dbReference type="EMBL" id="JAUQUB010000003">
    <property type="protein sequence ID" value="MDO7882962.1"/>
    <property type="molecule type" value="Genomic_DNA"/>
</dbReference>
<evidence type="ECO:0000256" key="6">
    <source>
        <dbReference type="SAM" id="Phobius"/>
    </source>
</evidence>
<gene>
    <name evidence="7" type="ORF">Q5716_12060</name>
</gene>
<evidence type="ECO:0000313" key="8">
    <source>
        <dbReference type="Proteomes" id="UP001241072"/>
    </source>
</evidence>
<feature type="transmembrane region" description="Helical" evidence="6">
    <location>
        <begin position="280"/>
        <end position="298"/>
    </location>
</feature>
<evidence type="ECO:0000256" key="2">
    <source>
        <dbReference type="ARBA" id="ARBA00022475"/>
    </source>
</evidence>
<feature type="transmembrane region" description="Helical" evidence="6">
    <location>
        <begin position="226"/>
        <end position="245"/>
    </location>
</feature>
<feature type="transmembrane region" description="Helical" evidence="6">
    <location>
        <begin position="6"/>
        <end position="26"/>
    </location>
</feature>
<feature type="transmembrane region" description="Helical" evidence="6">
    <location>
        <begin position="254"/>
        <end position="274"/>
    </location>
</feature>